<dbReference type="EC" id="5.3.1.23" evidence="2"/>
<dbReference type="PATRIC" id="fig|47311.3.peg.976"/>
<accession>A0A166E6G6</accession>
<dbReference type="OrthoDB" id="45195at2157"/>
<organism evidence="3 4">
    <name type="scientific">Methanobrevibacter cuticularis</name>
    <dbReference type="NCBI Taxonomy" id="47311"/>
    <lineage>
        <taxon>Archaea</taxon>
        <taxon>Methanobacteriati</taxon>
        <taxon>Methanobacteriota</taxon>
        <taxon>Methanomada group</taxon>
        <taxon>Methanobacteria</taxon>
        <taxon>Methanobacteriales</taxon>
        <taxon>Methanobacteriaceae</taxon>
        <taxon>Methanobrevibacter</taxon>
    </lineage>
</organism>
<protein>
    <recommendedName>
        <fullName evidence="2">Putative methylthioribose-1-phosphate isomerase</fullName>
        <shortName evidence="2">M1Pi</shortName>
        <shortName evidence="2">MTR-1-P isomerase</shortName>
        <ecNumber evidence="2">5.3.1.23</ecNumber>
    </recommendedName>
    <alternativeName>
        <fullName evidence="2">MTNA-like protein</fullName>
        <shortName evidence="2">aMTNA</shortName>
    </alternativeName>
    <alternativeName>
        <fullName evidence="2">S-methyl-5-thioribose-1-phosphate isomerase</fullName>
    </alternativeName>
</protein>
<dbReference type="InterPro" id="IPR000649">
    <property type="entry name" value="IF-2B-related"/>
</dbReference>
<evidence type="ECO:0000313" key="4">
    <source>
        <dbReference type="Proteomes" id="UP000077275"/>
    </source>
</evidence>
<dbReference type="STRING" id="47311.MBCUT_08820"/>
<dbReference type="FunFam" id="3.40.50.10470:FF:000006">
    <property type="entry name" value="Methylthioribose-1-phosphate isomerase"/>
    <property type="match status" value="1"/>
</dbReference>
<gene>
    <name evidence="3" type="primary">mtnA</name>
    <name evidence="3" type="ORF">MBCUT_08820</name>
</gene>
<dbReference type="NCBIfam" id="NF004326">
    <property type="entry name" value="PRK05720.1"/>
    <property type="match status" value="1"/>
</dbReference>
<keyword evidence="2" id="KW-0028">Amino-acid biosynthesis</keyword>
<reference evidence="3 4" key="1">
    <citation type="submission" date="2016-04" db="EMBL/GenBank/DDBJ databases">
        <title>Genome sequence of Methanobrevibacter cuticularis DSM 11139.</title>
        <authorList>
            <person name="Poehlein A."/>
            <person name="Seedorf H."/>
            <person name="Daniel R."/>
        </authorList>
    </citation>
    <scope>NUCLEOTIDE SEQUENCE [LARGE SCALE GENOMIC DNA]</scope>
    <source>
        <strain evidence="3 4">DSM 11139</strain>
    </source>
</reference>
<dbReference type="NCBIfam" id="TIGR00524">
    <property type="entry name" value="eIF-2B_rel"/>
    <property type="match status" value="1"/>
</dbReference>
<feature type="binding site" evidence="2">
    <location>
        <position position="172"/>
    </location>
    <ligand>
        <name>substrate</name>
    </ligand>
</feature>
<dbReference type="InterPro" id="IPR042529">
    <property type="entry name" value="IF_2B-like_C"/>
</dbReference>
<feature type="binding site" evidence="2">
    <location>
        <position position="78"/>
    </location>
    <ligand>
        <name>substrate</name>
    </ligand>
</feature>
<dbReference type="Proteomes" id="UP000077275">
    <property type="component" value="Unassembled WGS sequence"/>
</dbReference>
<name>A0A166E6G6_9EURY</name>
<comment type="caution">
    <text evidence="3">The sequence shown here is derived from an EMBL/GenBank/DDBJ whole genome shotgun (WGS) entry which is preliminary data.</text>
</comment>
<evidence type="ECO:0000256" key="1">
    <source>
        <dbReference type="ARBA" id="ARBA00023235"/>
    </source>
</evidence>
<evidence type="ECO:0000313" key="3">
    <source>
        <dbReference type="EMBL" id="KZX16330.1"/>
    </source>
</evidence>
<dbReference type="FunFam" id="1.20.120.420:FF:000003">
    <property type="entry name" value="Methylthioribose-1-phosphate isomerase"/>
    <property type="match status" value="1"/>
</dbReference>
<comment type="similarity">
    <text evidence="2">Belongs to the EIF-2B alpha/beta/delta subunits family. MtnA subfamily.</text>
</comment>
<dbReference type="EMBL" id="LWMW01000094">
    <property type="protein sequence ID" value="KZX16330.1"/>
    <property type="molecule type" value="Genomic_DNA"/>
</dbReference>
<feature type="active site" description="Proton donor" evidence="2">
    <location>
        <position position="213"/>
    </location>
</feature>
<dbReference type="AlphaFoldDB" id="A0A166E6G6"/>
<dbReference type="SUPFAM" id="SSF100950">
    <property type="entry name" value="NagB/RpiA/CoA transferase-like"/>
    <property type="match status" value="1"/>
</dbReference>
<dbReference type="GO" id="GO:0046523">
    <property type="term" value="F:S-methyl-5-thioribose-1-phosphate isomerase activity"/>
    <property type="evidence" value="ECO:0007669"/>
    <property type="project" value="UniProtKB-UniRule"/>
</dbReference>
<dbReference type="InterPro" id="IPR005251">
    <property type="entry name" value="IF-M1Pi"/>
</dbReference>
<dbReference type="Gene3D" id="1.20.120.420">
    <property type="entry name" value="translation initiation factor eif-2b, domain 1"/>
    <property type="match status" value="1"/>
</dbReference>
<proteinExistence type="inferred from homology"/>
<feature type="site" description="Transition state stabilizer" evidence="2">
    <location>
        <position position="133"/>
    </location>
</feature>
<sequence>MKTMEWKDNKLILVDQRKLPDKLSYFVCDNYNDVIVAIKTMVVRGAPAIGVAAAFGVALAQLDGENMRKVAEEIKASRPTAVNLFWAVDRVLASDNPVDEAIAMYHEDIDTNLAIGRNGAEIISDGDTILTHCNAGALACVDYGTALGVVRSAFHQDKKINVICDETRPVGQGARLSVWELQQENIPVKLIPDVAAGYLMQQGKINKVVIGADRVAKDGIVNKIGSLMVALSANRFHVPFYVAAPLSTFDHEISIYDTEIEERNPEEVLYYGGCRIAPKGTEVINPAFDIVPSDLITGIITEKGIIDPNKFQDFFQKLKYK</sequence>
<dbReference type="PANTHER" id="PTHR43475:SF1">
    <property type="entry name" value="METHYLTHIORIBOSE-1-PHOSPHATE ISOMERASE"/>
    <property type="match status" value="1"/>
</dbReference>
<dbReference type="HAMAP" id="MF_01678">
    <property type="entry name" value="Salvage_MtnA"/>
    <property type="match status" value="1"/>
</dbReference>
<dbReference type="NCBIfam" id="TIGR00512">
    <property type="entry name" value="salvage_mtnA"/>
    <property type="match status" value="1"/>
</dbReference>
<comment type="catalytic activity">
    <reaction evidence="2">
        <text>5-(methylsulfanyl)-alpha-D-ribose 1-phosphate = 5-(methylsulfanyl)-D-ribulose 1-phosphate</text>
        <dbReference type="Rhea" id="RHEA:19989"/>
        <dbReference type="ChEBI" id="CHEBI:58533"/>
        <dbReference type="ChEBI" id="CHEBI:58548"/>
        <dbReference type="EC" id="5.3.1.23"/>
    </reaction>
</comment>
<feature type="binding site" evidence="2">
    <location>
        <begin position="222"/>
        <end position="223"/>
    </location>
    <ligand>
        <name>substrate</name>
    </ligand>
</feature>
<dbReference type="Pfam" id="PF01008">
    <property type="entry name" value="IF-2B"/>
    <property type="match status" value="1"/>
</dbReference>
<dbReference type="InterPro" id="IPR011559">
    <property type="entry name" value="Initiation_fac_2B_a/b/d"/>
</dbReference>
<dbReference type="InterPro" id="IPR037171">
    <property type="entry name" value="NagB/RpiA_transferase-like"/>
</dbReference>
<keyword evidence="4" id="KW-1185">Reference proteome</keyword>
<keyword evidence="1 2" id="KW-0413">Isomerase</keyword>
<dbReference type="InterPro" id="IPR027363">
    <property type="entry name" value="M1Pi_N"/>
</dbReference>
<dbReference type="PANTHER" id="PTHR43475">
    <property type="entry name" value="METHYLTHIORIBOSE-1-PHOSPHATE ISOMERASE"/>
    <property type="match status" value="1"/>
</dbReference>
<dbReference type="Gene3D" id="3.40.50.10470">
    <property type="entry name" value="Translation initiation factor eif-2b, domain 2"/>
    <property type="match status" value="1"/>
</dbReference>
<dbReference type="RefSeq" id="WP_067259370.1">
    <property type="nucleotide sequence ID" value="NZ_LWMW01000094.1"/>
</dbReference>
<comment type="function">
    <text evidence="2">Catalyzes the interconversion of methylthioribose-1-phosphate (MTR-1-P) into methylthioribulose-1-phosphate (MTRu-1-P).</text>
</comment>
<keyword evidence="2" id="KW-0486">Methionine biosynthesis</keyword>
<dbReference type="GO" id="GO:0019509">
    <property type="term" value="P:L-methionine salvage from methylthioadenosine"/>
    <property type="evidence" value="ECO:0007669"/>
    <property type="project" value="UniProtKB-UniRule"/>
</dbReference>
<feature type="binding site" evidence="2">
    <location>
        <begin position="44"/>
        <end position="46"/>
    </location>
    <ligand>
        <name>substrate</name>
    </ligand>
</feature>
<evidence type="ECO:0000256" key="2">
    <source>
        <dbReference type="HAMAP-Rule" id="MF_01678"/>
    </source>
</evidence>